<dbReference type="Gene3D" id="1.20.1070.10">
    <property type="entry name" value="Rhodopsin 7-helix transmembrane proteins"/>
    <property type="match status" value="2"/>
</dbReference>
<feature type="transmembrane region" description="Helical" evidence="5">
    <location>
        <begin position="222"/>
        <end position="240"/>
    </location>
</feature>
<organism evidence="6 7">
    <name type="scientific">Diploptera punctata</name>
    <name type="common">Pacific beetle cockroach</name>
    <dbReference type="NCBI Taxonomy" id="6984"/>
    <lineage>
        <taxon>Eukaryota</taxon>
        <taxon>Metazoa</taxon>
        <taxon>Ecdysozoa</taxon>
        <taxon>Arthropoda</taxon>
        <taxon>Hexapoda</taxon>
        <taxon>Insecta</taxon>
        <taxon>Pterygota</taxon>
        <taxon>Neoptera</taxon>
        <taxon>Polyneoptera</taxon>
        <taxon>Dictyoptera</taxon>
        <taxon>Blattodea</taxon>
        <taxon>Blaberoidea</taxon>
        <taxon>Blaberidae</taxon>
        <taxon>Diplopterinae</taxon>
        <taxon>Diploptera</taxon>
    </lineage>
</organism>
<evidence type="ECO:0000256" key="1">
    <source>
        <dbReference type="ARBA" id="ARBA00004141"/>
    </source>
</evidence>
<keyword evidence="3 5" id="KW-1133">Transmembrane helix</keyword>
<comment type="subcellular location">
    <subcellularLocation>
        <location evidence="1">Membrane</location>
        <topology evidence="1">Multi-pass membrane protein</topology>
    </subcellularLocation>
</comment>
<dbReference type="GO" id="GO:0004930">
    <property type="term" value="F:G protein-coupled receptor activity"/>
    <property type="evidence" value="ECO:0007669"/>
    <property type="project" value="InterPro"/>
</dbReference>
<dbReference type="InterPro" id="IPR052808">
    <property type="entry name" value="GPCR_Mth-like"/>
</dbReference>
<protein>
    <recommendedName>
        <fullName evidence="8">G-protein coupled receptor Mth2</fullName>
    </recommendedName>
</protein>
<feature type="transmembrane region" description="Helical" evidence="5">
    <location>
        <begin position="103"/>
        <end position="123"/>
    </location>
</feature>
<proteinExistence type="predicted"/>
<reference evidence="6" key="2">
    <citation type="submission" date="2023-05" db="EMBL/GenBank/DDBJ databases">
        <authorList>
            <person name="Fouks B."/>
        </authorList>
    </citation>
    <scope>NUCLEOTIDE SEQUENCE</scope>
    <source>
        <strain evidence="6">Stay&amp;Tobe</strain>
        <tissue evidence="6">Testes</tissue>
    </source>
</reference>
<dbReference type="PANTHER" id="PTHR46953:SF1">
    <property type="entry name" value="G-PROTEIN COUPLED RECEPTOR MTH-LIKE 1-RELATED"/>
    <property type="match status" value="1"/>
</dbReference>
<evidence type="ECO:0000256" key="2">
    <source>
        <dbReference type="ARBA" id="ARBA00022692"/>
    </source>
</evidence>
<keyword evidence="4 5" id="KW-0472">Membrane</keyword>
<feature type="transmembrane region" description="Helical" evidence="5">
    <location>
        <begin position="252"/>
        <end position="274"/>
    </location>
</feature>
<gene>
    <name evidence="6" type="ORF">L9F63_011125</name>
</gene>
<comment type="caution">
    <text evidence="6">The sequence shown here is derived from an EMBL/GenBank/DDBJ whole genome shotgun (WGS) entry which is preliminary data.</text>
</comment>
<keyword evidence="2 5" id="KW-0812">Transmembrane</keyword>
<dbReference type="Pfam" id="PF00002">
    <property type="entry name" value="7tm_2"/>
    <property type="match status" value="1"/>
</dbReference>
<accession>A0AAD8AHF9</accession>
<reference evidence="6" key="1">
    <citation type="journal article" date="2023" name="IScience">
        <title>Live-bearing cockroach genome reveals convergent evolutionary mechanisms linked to viviparity in insects and beyond.</title>
        <authorList>
            <person name="Fouks B."/>
            <person name="Harrison M.C."/>
            <person name="Mikhailova A.A."/>
            <person name="Marchal E."/>
            <person name="English S."/>
            <person name="Carruthers M."/>
            <person name="Jennings E.C."/>
            <person name="Chiamaka E.L."/>
            <person name="Frigard R.A."/>
            <person name="Pippel M."/>
            <person name="Attardo G.M."/>
            <person name="Benoit J.B."/>
            <person name="Bornberg-Bauer E."/>
            <person name="Tobe S.S."/>
        </authorList>
    </citation>
    <scope>NUCLEOTIDE SEQUENCE</scope>
    <source>
        <strain evidence="6">Stay&amp;Tobe</strain>
    </source>
</reference>
<dbReference type="AlphaFoldDB" id="A0AAD8AHF9"/>
<evidence type="ECO:0008006" key="8">
    <source>
        <dbReference type="Google" id="ProtNLM"/>
    </source>
</evidence>
<evidence type="ECO:0000256" key="5">
    <source>
        <dbReference type="SAM" id="Phobius"/>
    </source>
</evidence>
<evidence type="ECO:0000313" key="7">
    <source>
        <dbReference type="Proteomes" id="UP001233999"/>
    </source>
</evidence>
<dbReference type="EMBL" id="JASPKZ010001238">
    <property type="protein sequence ID" value="KAJ9598187.1"/>
    <property type="molecule type" value="Genomic_DNA"/>
</dbReference>
<evidence type="ECO:0000313" key="6">
    <source>
        <dbReference type="EMBL" id="KAJ9598187.1"/>
    </source>
</evidence>
<evidence type="ECO:0000256" key="4">
    <source>
        <dbReference type="ARBA" id="ARBA00023136"/>
    </source>
</evidence>
<dbReference type="PANTHER" id="PTHR46953">
    <property type="entry name" value="G-PROTEIN COUPLED RECEPTOR MTH-LIKE 1-RELATED"/>
    <property type="match status" value="1"/>
</dbReference>
<dbReference type="InterPro" id="IPR000832">
    <property type="entry name" value="GPCR_2_secretin-like"/>
</dbReference>
<keyword evidence="7" id="KW-1185">Reference proteome</keyword>
<feature type="transmembrane region" description="Helical" evidence="5">
    <location>
        <begin position="135"/>
        <end position="159"/>
    </location>
</feature>
<feature type="non-terminal residue" evidence="6">
    <location>
        <position position="1"/>
    </location>
</feature>
<dbReference type="CDD" id="cd15039">
    <property type="entry name" value="7tmB3_Methuselah-like"/>
    <property type="match status" value="1"/>
</dbReference>
<feature type="non-terminal residue" evidence="6">
    <location>
        <position position="319"/>
    </location>
</feature>
<name>A0AAD8AHF9_DIPPU</name>
<feature type="transmembrane region" description="Helical" evidence="5">
    <location>
        <begin position="68"/>
        <end position="91"/>
    </location>
</feature>
<sequence>YRLEPTEDSGDEFHILRNGSLRAPYLFPYPLMPDDYCLEVFWENDEENVLPLICFKEPPPASSTPIQYILYPIGLLISVPFLIATMLVYCLIPELRDLHGKSLACHVSCLAVAYVFLAAVQLVGDSMNEDICTAFAFVIHFSFVACFFWLNVLCIDTWWNVRANTRFLWSSAPVEENYYMGYTRLDGEVLMQKATERKVFIFYSLYAWCLPVRKQNFNISTVLFRMCFTLFGVMGINWITEVISWAAGGPDYLWYFTDVINTLQGIIIFGIFVLEPRVRDLVRLQLWPKISEIVCKCRRNQPKAMVLYKSPEKARDIAN</sequence>
<dbReference type="Proteomes" id="UP001233999">
    <property type="component" value="Unassembled WGS sequence"/>
</dbReference>
<dbReference type="GO" id="GO:0016020">
    <property type="term" value="C:membrane"/>
    <property type="evidence" value="ECO:0007669"/>
    <property type="project" value="UniProtKB-SubCell"/>
</dbReference>
<evidence type="ECO:0000256" key="3">
    <source>
        <dbReference type="ARBA" id="ARBA00022989"/>
    </source>
</evidence>